<name>A0A1L9V679_ASPGL</name>
<feature type="transmembrane region" description="Helical" evidence="1">
    <location>
        <begin position="32"/>
        <end position="49"/>
    </location>
</feature>
<reference evidence="3" key="1">
    <citation type="journal article" date="2017" name="Genome Biol.">
        <title>Comparative genomics reveals high biological diversity and specific adaptations in the industrially and medically important fungal genus Aspergillus.</title>
        <authorList>
            <person name="de Vries R.P."/>
            <person name="Riley R."/>
            <person name="Wiebenga A."/>
            <person name="Aguilar-Osorio G."/>
            <person name="Amillis S."/>
            <person name="Uchima C.A."/>
            <person name="Anderluh G."/>
            <person name="Asadollahi M."/>
            <person name="Askin M."/>
            <person name="Barry K."/>
            <person name="Battaglia E."/>
            <person name="Bayram O."/>
            <person name="Benocci T."/>
            <person name="Braus-Stromeyer S.A."/>
            <person name="Caldana C."/>
            <person name="Canovas D."/>
            <person name="Cerqueira G.C."/>
            <person name="Chen F."/>
            <person name="Chen W."/>
            <person name="Choi C."/>
            <person name="Clum A."/>
            <person name="Dos Santos R.A."/>
            <person name="Damasio A.R."/>
            <person name="Diallinas G."/>
            <person name="Emri T."/>
            <person name="Fekete E."/>
            <person name="Flipphi M."/>
            <person name="Freyberg S."/>
            <person name="Gallo A."/>
            <person name="Gournas C."/>
            <person name="Habgood R."/>
            <person name="Hainaut M."/>
            <person name="Harispe M.L."/>
            <person name="Henrissat B."/>
            <person name="Hilden K.S."/>
            <person name="Hope R."/>
            <person name="Hossain A."/>
            <person name="Karabika E."/>
            <person name="Karaffa L."/>
            <person name="Karanyi Z."/>
            <person name="Krasevec N."/>
            <person name="Kuo A."/>
            <person name="Kusch H."/>
            <person name="LaButti K."/>
            <person name="Lagendijk E.L."/>
            <person name="Lapidus A."/>
            <person name="Levasseur A."/>
            <person name="Lindquist E."/>
            <person name="Lipzen A."/>
            <person name="Logrieco A.F."/>
            <person name="MacCabe A."/>
            <person name="Maekelae M.R."/>
            <person name="Malavazi I."/>
            <person name="Melin P."/>
            <person name="Meyer V."/>
            <person name="Mielnichuk N."/>
            <person name="Miskei M."/>
            <person name="Molnar A.P."/>
            <person name="Mule G."/>
            <person name="Ngan C.Y."/>
            <person name="Orejas M."/>
            <person name="Orosz E."/>
            <person name="Ouedraogo J.P."/>
            <person name="Overkamp K.M."/>
            <person name="Park H.-S."/>
            <person name="Perrone G."/>
            <person name="Piumi F."/>
            <person name="Punt P.J."/>
            <person name="Ram A.F."/>
            <person name="Ramon A."/>
            <person name="Rauscher S."/>
            <person name="Record E."/>
            <person name="Riano-Pachon D.M."/>
            <person name="Robert V."/>
            <person name="Roehrig J."/>
            <person name="Ruller R."/>
            <person name="Salamov A."/>
            <person name="Salih N.S."/>
            <person name="Samson R.A."/>
            <person name="Sandor E."/>
            <person name="Sanguinetti M."/>
            <person name="Schuetze T."/>
            <person name="Sepcic K."/>
            <person name="Shelest E."/>
            <person name="Sherlock G."/>
            <person name="Sophianopoulou V."/>
            <person name="Squina F.M."/>
            <person name="Sun H."/>
            <person name="Susca A."/>
            <person name="Todd R.B."/>
            <person name="Tsang A."/>
            <person name="Unkles S.E."/>
            <person name="van de Wiele N."/>
            <person name="van Rossen-Uffink D."/>
            <person name="Oliveira J.V."/>
            <person name="Vesth T.C."/>
            <person name="Visser J."/>
            <person name="Yu J.-H."/>
            <person name="Zhou M."/>
            <person name="Andersen M.R."/>
            <person name="Archer D.B."/>
            <person name="Baker S.E."/>
            <person name="Benoit I."/>
            <person name="Brakhage A.A."/>
            <person name="Braus G.H."/>
            <person name="Fischer R."/>
            <person name="Frisvad J.C."/>
            <person name="Goldman G.H."/>
            <person name="Houbraken J."/>
            <person name="Oakley B."/>
            <person name="Pocsi I."/>
            <person name="Scazzocchio C."/>
            <person name="Seiboth B."/>
            <person name="vanKuyk P.A."/>
            <person name="Wortman J."/>
            <person name="Dyer P.S."/>
            <person name="Grigoriev I.V."/>
        </authorList>
    </citation>
    <scope>NUCLEOTIDE SEQUENCE [LARGE SCALE GENOMIC DNA]</scope>
    <source>
        <strain evidence="3">CBS 516.65</strain>
    </source>
</reference>
<organism evidence="2 3">
    <name type="scientific">Aspergillus glaucus CBS 516.65</name>
    <dbReference type="NCBI Taxonomy" id="1160497"/>
    <lineage>
        <taxon>Eukaryota</taxon>
        <taxon>Fungi</taxon>
        <taxon>Dikarya</taxon>
        <taxon>Ascomycota</taxon>
        <taxon>Pezizomycotina</taxon>
        <taxon>Eurotiomycetes</taxon>
        <taxon>Eurotiomycetidae</taxon>
        <taxon>Eurotiales</taxon>
        <taxon>Aspergillaceae</taxon>
        <taxon>Aspergillus</taxon>
        <taxon>Aspergillus subgen. Aspergillus</taxon>
    </lineage>
</organism>
<dbReference type="GeneID" id="34455744"/>
<evidence type="ECO:0000256" key="1">
    <source>
        <dbReference type="SAM" id="Phobius"/>
    </source>
</evidence>
<keyword evidence="1" id="KW-0472">Membrane</keyword>
<evidence type="ECO:0000313" key="3">
    <source>
        <dbReference type="Proteomes" id="UP000184300"/>
    </source>
</evidence>
<accession>A0A1L9V679</accession>
<protein>
    <submittedName>
        <fullName evidence="2">Uncharacterized protein</fullName>
    </submittedName>
</protein>
<keyword evidence="1" id="KW-0812">Transmembrane</keyword>
<dbReference type="VEuPathDB" id="FungiDB:ASPGLDRAFT_1051554"/>
<dbReference type="EMBL" id="KV878918">
    <property type="protein sequence ID" value="OJJ79418.1"/>
    <property type="molecule type" value="Genomic_DNA"/>
</dbReference>
<dbReference type="AlphaFoldDB" id="A0A1L9V679"/>
<proteinExistence type="predicted"/>
<dbReference type="RefSeq" id="XP_022396116.1">
    <property type="nucleotide sequence ID" value="XM_022539483.1"/>
</dbReference>
<evidence type="ECO:0000313" key="2">
    <source>
        <dbReference type="EMBL" id="OJJ79418.1"/>
    </source>
</evidence>
<dbReference type="Proteomes" id="UP000184300">
    <property type="component" value="Unassembled WGS sequence"/>
</dbReference>
<keyword evidence="3" id="KW-1185">Reference proteome</keyword>
<gene>
    <name evidence="2" type="ORF">ASPGLDRAFT_1051554</name>
</gene>
<sequence length="89" mass="9920">MPSPIVCHTAVLTAHAHFAATIRFFSLCCNHSFFFSLCYSITFSFILSFKRLIYSTDGKLISAFRTGNNIHATRLTSIGSIKSRVLTVL</sequence>
<keyword evidence="1" id="KW-1133">Transmembrane helix</keyword>